<feature type="compositionally biased region" description="Low complexity" evidence="1">
    <location>
        <begin position="1"/>
        <end position="34"/>
    </location>
</feature>
<sequence length="102" mass="10971">MCPAACSPSPSLSRLASRDATTALTTTSHTARPTFAELPGLLQRRRQPTSTEPPSPALAIVGCILCPCPAACYLRWMDLRSTWRASGTGPYGEGFEDRPHII</sequence>
<proteinExistence type="predicted"/>
<dbReference type="AlphaFoldDB" id="A0A8J5SUT1"/>
<reference evidence="2" key="2">
    <citation type="submission" date="2021-02" db="EMBL/GenBank/DDBJ databases">
        <authorList>
            <person name="Kimball J.A."/>
            <person name="Haas M.W."/>
            <person name="Macchietto M."/>
            <person name="Kono T."/>
            <person name="Duquette J."/>
            <person name="Shao M."/>
        </authorList>
    </citation>
    <scope>NUCLEOTIDE SEQUENCE</scope>
    <source>
        <tissue evidence="2">Fresh leaf tissue</tissue>
    </source>
</reference>
<dbReference type="Proteomes" id="UP000729402">
    <property type="component" value="Unassembled WGS sequence"/>
</dbReference>
<name>A0A8J5SUT1_ZIZPA</name>
<organism evidence="2 3">
    <name type="scientific">Zizania palustris</name>
    <name type="common">Northern wild rice</name>
    <dbReference type="NCBI Taxonomy" id="103762"/>
    <lineage>
        <taxon>Eukaryota</taxon>
        <taxon>Viridiplantae</taxon>
        <taxon>Streptophyta</taxon>
        <taxon>Embryophyta</taxon>
        <taxon>Tracheophyta</taxon>
        <taxon>Spermatophyta</taxon>
        <taxon>Magnoliopsida</taxon>
        <taxon>Liliopsida</taxon>
        <taxon>Poales</taxon>
        <taxon>Poaceae</taxon>
        <taxon>BOP clade</taxon>
        <taxon>Oryzoideae</taxon>
        <taxon>Oryzeae</taxon>
        <taxon>Zizaniinae</taxon>
        <taxon>Zizania</taxon>
    </lineage>
</organism>
<dbReference type="EMBL" id="JAAALK010000282">
    <property type="protein sequence ID" value="KAG8080653.1"/>
    <property type="molecule type" value="Genomic_DNA"/>
</dbReference>
<reference evidence="2" key="1">
    <citation type="journal article" date="2021" name="bioRxiv">
        <title>Whole Genome Assembly and Annotation of Northern Wild Rice, Zizania palustris L., Supports a Whole Genome Duplication in the Zizania Genus.</title>
        <authorList>
            <person name="Haas M."/>
            <person name="Kono T."/>
            <person name="Macchietto M."/>
            <person name="Millas R."/>
            <person name="McGilp L."/>
            <person name="Shao M."/>
            <person name="Duquette J."/>
            <person name="Hirsch C.N."/>
            <person name="Kimball J."/>
        </authorList>
    </citation>
    <scope>NUCLEOTIDE SEQUENCE</scope>
    <source>
        <tissue evidence="2">Fresh leaf tissue</tissue>
    </source>
</reference>
<protein>
    <submittedName>
        <fullName evidence="2">Uncharacterized protein</fullName>
    </submittedName>
</protein>
<evidence type="ECO:0000313" key="2">
    <source>
        <dbReference type="EMBL" id="KAG8080653.1"/>
    </source>
</evidence>
<comment type="caution">
    <text evidence="2">The sequence shown here is derived from an EMBL/GenBank/DDBJ whole genome shotgun (WGS) entry which is preliminary data.</text>
</comment>
<feature type="region of interest" description="Disordered" evidence="1">
    <location>
        <begin position="1"/>
        <end position="55"/>
    </location>
</feature>
<evidence type="ECO:0000313" key="3">
    <source>
        <dbReference type="Proteomes" id="UP000729402"/>
    </source>
</evidence>
<keyword evidence="3" id="KW-1185">Reference proteome</keyword>
<gene>
    <name evidence="2" type="ORF">GUJ93_ZPchr0007g4485</name>
</gene>
<evidence type="ECO:0000256" key="1">
    <source>
        <dbReference type="SAM" id="MobiDB-lite"/>
    </source>
</evidence>
<accession>A0A8J5SUT1</accession>